<keyword evidence="3" id="KW-1185">Reference proteome</keyword>
<dbReference type="EMBL" id="MSFO01000003">
    <property type="protein sequence ID" value="PLB49854.1"/>
    <property type="molecule type" value="Genomic_DNA"/>
</dbReference>
<reference evidence="2 3" key="1">
    <citation type="submission" date="2016-12" db="EMBL/GenBank/DDBJ databases">
        <title>The genomes of Aspergillus section Nigri reveals drivers in fungal speciation.</title>
        <authorList>
            <consortium name="DOE Joint Genome Institute"/>
            <person name="Vesth T.C."/>
            <person name="Nybo J."/>
            <person name="Theobald S."/>
            <person name="Brandl J."/>
            <person name="Frisvad J.C."/>
            <person name="Nielsen K.F."/>
            <person name="Lyhne E.K."/>
            <person name="Kogle M.E."/>
            <person name="Kuo A."/>
            <person name="Riley R."/>
            <person name="Clum A."/>
            <person name="Nolan M."/>
            <person name="Lipzen A."/>
            <person name="Salamov A."/>
            <person name="Henrissat B."/>
            <person name="Wiebenga A."/>
            <person name="De Vries R.P."/>
            <person name="Grigoriev I.V."/>
            <person name="Mortensen U.H."/>
            <person name="Andersen M.R."/>
            <person name="Baker S.E."/>
        </authorList>
    </citation>
    <scope>NUCLEOTIDE SEQUENCE [LARGE SCALE GENOMIC DNA]</scope>
    <source>
        <strain evidence="2 3">IBT 23096</strain>
    </source>
</reference>
<evidence type="ECO:0000256" key="1">
    <source>
        <dbReference type="SAM" id="SignalP"/>
    </source>
</evidence>
<name>A0A2I2GAF0_9EURO</name>
<evidence type="ECO:0000313" key="3">
    <source>
        <dbReference type="Proteomes" id="UP000234275"/>
    </source>
</evidence>
<dbReference type="AlphaFoldDB" id="A0A2I2GAF0"/>
<dbReference type="RefSeq" id="XP_024705156.1">
    <property type="nucleotide sequence ID" value="XM_024852154.1"/>
</dbReference>
<feature type="chain" id="PRO_5014183771" evidence="1">
    <location>
        <begin position="20"/>
        <end position="104"/>
    </location>
</feature>
<keyword evidence="1" id="KW-0732">Signal</keyword>
<accession>A0A2I2GAF0</accession>
<organism evidence="2 3">
    <name type="scientific">Aspergillus steynii IBT 23096</name>
    <dbReference type="NCBI Taxonomy" id="1392250"/>
    <lineage>
        <taxon>Eukaryota</taxon>
        <taxon>Fungi</taxon>
        <taxon>Dikarya</taxon>
        <taxon>Ascomycota</taxon>
        <taxon>Pezizomycotina</taxon>
        <taxon>Eurotiomycetes</taxon>
        <taxon>Eurotiomycetidae</taxon>
        <taxon>Eurotiales</taxon>
        <taxon>Aspergillaceae</taxon>
        <taxon>Aspergillus</taxon>
        <taxon>Aspergillus subgen. Circumdati</taxon>
    </lineage>
</organism>
<dbReference type="GeneID" id="36559852"/>
<evidence type="ECO:0000313" key="2">
    <source>
        <dbReference type="EMBL" id="PLB49854.1"/>
    </source>
</evidence>
<sequence length="104" mass="10480">MRFEITATALSMFAAVASATSQAGSVEARGADLSQMPASSLASGLVSKLPVQVDVNDYDKSSGNVGVGIVANLGNIPMIGSLPPFTRTVTVNLTVSGLSGLLPN</sequence>
<comment type="caution">
    <text evidence="2">The sequence shown here is derived from an EMBL/GenBank/DDBJ whole genome shotgun (WGS) entry which is preliminary data.</text>
</comment>
<dbReference type="Proteomes" id="UP000234275">
    <property type="component" value="Unassembled WGS sequence"/>
</dbReference>
<proteinExistence type="predicted"/>
<gene>
    <name evidence="2" type="ORF">P170DRAFT_463229</name>
</gene>
<protein>
    <submittedName>
        <fullName evidence="2">Uncharacterized protein</fullName>
    </submittedName>
</protein>
<dbReference type="OrthoDB" id="4479506at2759"/>
<feature type="signal peptide" evidence="1">
    <location>
        <begin position="1"/>
        <end position="19"/>
    </location>
</feature>
<dbReference type="VEuPathDB" id="FungiDB:P170DRAFT_463229"/>